<dbReference type="Proteomes" id="UP001144352">
    <property type="component" value="Unassembled WGS sequence"/>
</dbReference>
<reference evidence="5" key="1">
    <citation type="submission" date="2022-12" db="EMBL/GenBank/DDBJ databases">
        <title>Reference genome sequencing for broad-spectrum identification of bacterial and archaeal isolates by mass spectrometry.</title>
        <authorList>
            <person name="Sekiguchi Y."/>
            <person name="Tourlousse D.M."/>
        </authorList>
    </citation>
    <scope>NUCLEOTIDE SEQUENCE</scope>
    <source>
        <strain evidence="5">H2</strain>
    </source>
</reference>
<evidence type="ECO:0000313" key="6">
    <source>
        <dbReference type="Proteomes" id="UP001144352"/>
    </source>
</evidence>
<sequence length="247" mass="27893">MSKTFQSATQAVEALAPSNLEIEEGEFVVFFGPSGCGKSTLLDIIAGFETPTTGEVLFEGSPVTMPGSDRLMMFQEHTLFPWLNVVRNVMYGLKHKREFRFRLRKQRETARSWLKMIGLEEFEKSLVHELSGGMKQRVALARALAPDPKVLLVDEPFPALDALVRTKLYADLQDILVRTGKTIISVTHDPREAACLADRVLVFTPRPGRVQKEIRVDLPRPRDINDQEVGEYAGRIMEELENPPDEK</sequence>
<dbReference type="PROSITE" id="PS00211">
    <property type="entry name" value="ABC_TRANSPORTER_1"/>
    <property type="match status" value="1"/>
</dbReference>
<evidence type="ECO:0000313" key="5">
    <source>
        <dbReference type="EMBL" id="GLI37028.1"/>
    </source>
</evidence>
<evidence type="ECO:0000259" key="4">
    <source>
        <dbReference type="PROSITE" id="PS50893"/>
    </source>
</evidence>
<dbReference type="SUPFAM" id="SSF52540">
    <property type="entry name" value="P-loop containing nucleoside triphosphate hydrolases"/>
    <property type="match status" value="1"/>
</dbReference>
<dbReference type="PROSITE" id="PS50893">
    <property type="entry name" value="ABC_TRANSPORTER_2"/>
    <property type="match status" value="1"/>
</dbReference>
<dbReference type="Pfam" id="PF00005">
    <property type="entry name" value="ABC_tran"/>
    <property type="match status" value="1"/>
</dbReference>
<dbReference type="InterPro" id="IPR017871">
    <property type="entry name" value="ABC_transporter-like_CS"/>
</dbReference>
<keyword evidence="6" id="KW-1185">Reference proteome</keyword>
<proteinExistence type="predicted"/>
<dbReference type="SMART" id="SM00382">
    <property type="entry name" value="AAA"/>
    <property type="match status" value="1"/>
</dbReference>
<keyword evidence="3 5" id="KW-0067">ATP-binding</keyword>
<dbReference type="AlphaFoldDB" id="A0A9W6FYB8"/>
<comment type="caution">
    <text evidence="5">The sequence shown here is derived from an EMBL/GenBank/DDBJ whole genome shotgun (WGS) entry which is preliminary data.</text>
</comment>
<dbReference type="InterPro" id="IPR027417">
    <property type="entry name" value="P-loop_NTPase"/>
</dbReference>
<evidence type="ECO:0000256" key="2">
    <source>
        <dbReference type="ARBA" id="ARBA00022741"/>
    </source>
</evidence>
<protein>
    <submittedName>
        <fullName evidence="5">Nitrate/sulfonate/bicarbonate ABC transporter ATP-binding protein</fullName>
    </submittedName>
</protein>
<feature type="domain" description="ABC transporter" evidence="4">
    <location>
        <begin position="3"/>
        <end position="232"/>
    </location>
</feature>
<dbReference type="InterPro" id="IPR050166">
    <property type="entry name" value="ABC_transporter_ATP-bind"/>
</dbReference>
<accession>A0A9W6FYB8</accession>
<dbReference type="Gene3D" id="3.40.50.300">
    <property type="entry name" value="P-loop containing nucleotide triphosphate hydrolases"/>
    <property type="match status" value="1"/>
</dbReference>
<gene>
    <name evidence="5" type="ORF">GHYDROH2_05290</name>
</gene>
<dbReference type="InterPro" id="IPR003439">
    <property type="entry name" value="ABC_transporter-like_ATP-bd"/>
</dbReference>
<dbReference type="GO" id="GO:0005524">
    <property type="term" value="F:ATP binding"/>
    <property type="evidence" value="ECO:0007669"/>
    <property type="project" value="UniProtKB-KW"/>
</dbReference>
<dbReference type="CDD" id="cd03293">
    <property type="entry name" value="ABC_NrtD_SsuB_transporters"/>
    <property type="match status" value="1"/>
</dbReference>
<dbReference type="GO" id="GO:0016887">
    <property type="term" value="F:ATP hydrolysis activity"/>
    <property type="evidence" value="ECO:0007669"/>
    <property type="project" value="InterPro"/>
</dbReference>
<dbReference type="InterPro" id="IPR003593">
    <property type="entry name" value="AAA+_ATPase"/>
</dbReference>
<keyword evidence="1" id="KW-0813">Transport</keyword>
<evidence type="ECO:0000256" key="1">
    <source>
        <dbReference type="ARBA" id="ARBA00022448"/>
    </source>
</evidence>
<dbReference type="RefSeq" id="WP_281874434.1">
    <property type="nucleotide sequence ID" value="NZ_JAHCZI010000010.1"/>
</dbReference>
<name>A0A9W6FYB8_9BACT</name>
<evidence type="ECO:0000256" key="3">
    <source>
        <dbReference type="ARBA" id="ARBA00022840"/>
    </source>
</evidence>
<dbReference type="PANTHER" id="PTHR42788:SF13">
    <property type="entry name" value="ALIPHATIC SULFONATES IMPORT ATP-BINDING PROTEIN SSUB"/>
    <property type="match status" value="1"/>
</dbReference>
<dbReference type="PANTHER" id="PTHR42788">
    <property type="entry name" value="TAURINE IMPORT ATP-BINDING PROTEIN-RELATED"/>
    <property type="match status" value="1"/>
</dbReference>
<keyword evidence="2" id="KW-0547">Nucleotide-binding</keyword>
<organism evidence="5 6">
    <name type="scientific">Geobacter hydrogenophilus</name>
    <dbReference type="NCBI Taxonomy" id="40983"/>
    <lineage>
        <taxon>Bacteria</taxon>
        <taxon>Pseudomonadati</taxon>
        <taxon>Thermodesulfobacteriota</taxon>
        <taxon>Desulfuromonadia</taxon>
        <taxon>Geobacterales</taxon>
        <taxon>Geobacteraceae</taxon>
        <taxon>Geobacter</taxon>
    </lineage>
</organism>
<dbReference type="EMBL" id="BSDS01000001">
    <property type="protein sequence ID" value="GLI37028.1"/>
    <property type="molecule type" value="Genomic_DNA"/>
</dbReference>